<evidence type="ECO:0000256" key="1">
    <source>
        <dbReference type="SAM" id="MobiDB-lite"/>
    </source>
</evidence>
<protein>
    <submittedName>
        <fullName evidence="2">Unannotated protein</fullName>
    </submittedName>
</protein>
<feature type="compositionally biased region" description="Basic and acidic residues" evidence="1">
    <location>
        <begin position="17"/>
        <end position="27"/>
    </location>
</feature>
<sequence length="45" mass="4872">MSDKSPRQGMSKKSGKSIKEKRADKHAKAAGKSGADETFLPPKKK</sequence>
<dbReference type="EMBL" id="CAFBMW010000017">
    <property type="protein sequence ID" value="CAB4944824.1"/>
    <property type="molecule type" value="Genomic_DNA"/>
</dbReference>
<evidence type="ECO:0000313" key="2">
    <source>
        <dbReference type="EMBL" id="CAB4944824.1"/>
    </source>
</evidence>
<reference evidence="2" key="1">
    <citation type="submission" date="2020-05" db="EMBL/GenBank/DDBJ databases">
        <authorList>
            <person name="Chiriac C."/>
            <person name="Salcher M."/>
            <person name="Ghai R."/>
            <person name="Kavagutti S V."/>
        </authorList>
    </citation>
    <scope>NUCLEOTIDE SEQUENCE</scope>
</reference>
<accession>A0A6J7JRE2</accession>
<dbReference type="AlphaFoldDB" id="A0A6J7JRE2"/>
<feature type="region of interest" description="Disordered" evidence="1">
    <location>
        <begin position="1"/>
        <end position="45"/>
    </location>
</feature>
<name>A0A6J7JRE2_9ZZZZ</name>
<gene>
    <name evidence="2" type="ORF">UFOPK3662_02154</name>
</gene>
<proteinExistence type="predicted"/>
<organism evidence="2">
    <name type="scientific">freshwater metagenome</name>
    <dbReference type="NCBI Taxonomy" id="449393"/>
    <lineage>
        <taxon>unclassified sequences</taxon>
        <taxon>metagenomes</taxon>
        <taxon>ecological metagenomes</taxon>
    </lineage>
</organism>